<proteinExistence type="inferred from homology"/>
<comment type="subcellular location">
    <subcellularLocation>
        <location evidence="2">Membrane</location>
    </subcellularLocation>
</comment>
<dbReference type="PROSITE" id="PS00086">
    <property type="entry name" value="CYTOCHROME_P450"/>
    <property type="match status" value="1"/>
</dbReference>
<dbReference type="InterPro" id="IPR017972">
    <property type="entry name" value="Cyt_P450_CS"/>
</dbReference>
<comment type="similarity">
    <text evidence="3 11">Belongs to the cytochrome P450 family.</text>
</comment>
<evidence type="ECO:0000256" key="9">
    <source>
        <dbReference type="ARBA" id="ARBA00023136"/>
    </source>
</evidence>
<dbReference type="GeneID" id="111453534"/>
<dbReference type="InterPro" id="IPR001128">
    <property type="entry name" value="Cyt_P450"/>
</dbReference>
<dbReference type="CDD" id="cd11072">
    <property type="entry name" value="CYP71-like"/>
    <property type="match status" value="1"/>
</dbReference>
<dbReference type="KEGG" id="cmos:111453534"/>
<evidence type="ECO:0000256" key="6">
    <source>
        <dbReference type="ARBA" id="ARBA00023002"/>
    </source>
</evidence>
<dbReference type="SUPFAM" id="SSF48264">
    <property type="entry name" value="Cytochrome P450"/>
    <property type="match status" value="1"/>
</dbReference>
<dbReference type="PANTHER" id="PTHR47943:SF2">
    <property type="entry name" value="CYTOCHROME P450"/>
    <property type="match status" value="1"/>
</dbReference>
<dbReference type="GO" id="GO:0016705">
    <property type="term" value="F:oxidoreductase activity, acting on paired donors, with incorporation or reduction of molecular oxygen"/>
    <property type="evidence" value="ECO:0007669"/>
    <property type="project" value="InterPro"/>
</dbReference>
<keyword evidence="13" id="KW-1185">Reference proteome</keyword>
<evidence type="ECO:0000256" key="2">
    <source>
        <dbReference type="ARBA" id="ARBA00004370"/>
    </source>
</evidence>
<dbReference type="GO" id="GO:0016020">
    <property type="term" value="C:membrane"/>
    <property type="evidence" value="ECO:0007669"/>
    <property type="project" value="UniProtKB-SubCell"/>
</dbReference>
<dbReference type="InterPro" id="IPR036396">
    <property type="entry name" value="Cyt_P450_sf"/>
</dbReference>
<evidence type="ECO:0000256" key="4">
    <source>
        <dbReference type="ARBA" id="ARBA00022617"/>
    </source>
</evidence>
<accession>A0A6J1GET5</accession>
<keyword evidence="9" id="KW-0472">Membrane</keyword>
<evidence type="ECO:0000256" key="10">
    <source>
        <dbReference type="PIRSR" id="PIRSR602401-1"/>
    </source>
</evidence>
<keyword evidence="12" id="KW-0732">Signal</keyword>
<evidence type="ECO:0000256" key="3">
    <source>
        <dbReference type="ARBA" id="ARBA00010617"/>
    </source>
</evidence>
<keyword evidence="6 11" id="KW-0560">Oxidoreductase</keyword>
<reference evidence="14" key="1">
    <citation type="submission" date="2025-08" db="UniProtKB">
        <authorList>
            <consortium name="RefSeq"/>
        </authorList>
    </citation>
    <scope>IDENTIFICATION</scope>
    <source>
        <tissue evidence="14">Young leaves</tissue>
    </source>
</reference>
<evidence type="ECO:0000313" key="14">
    <source>
        <dbReference type="RefSeq" id="XP_022950431.1"/>
    </source>
</evidence>
<dbReference type="FunFam" id="1.10.630.10:FF:000011">
    <property type="entry name" value="Cytochrome P450 83B1"/>
    <property type="match status" value="1"/>
</dbReference>
<evidence type="ECO:0000256" key="1">
    <source>
        <dbReference type="ARBA" id="ARBA00001971"/>
    </source>
</evidence>
<dbReference type="RefSeq" id="XP_022950431.1">
    <property type="nucleotide sequence ID" value="XM_023094663.1"/>
</dbReference>
<dbReference type="GO" id="GO:0020037">
    <property type="term" value="F:heme binding"/>
    <property type="evidence" value="ECO:0007669"/>
    <property type="project" value="InterPro"/>
</dbReference>
<sequence length="494" mass="56463">MAWIWMIIIMFALVLLFWAWMERNKSKKLPPGPKGFPIMGSLHLLGKLPHRDLHRLSQTYGPIMHMKLGLVNTIVVSSPEAAELFLKTHDVVFASRAPNEVFKHVSFSQKTIAFAKYGPYWRNMRKMCILELLSNHKANYLQSMRRQELGFTIHQLRDAANSGMVVNISSKIYSLTANMACLMILGRRFEDKELDEMGFKWMIQEIFHLAGAFNLGDFIPFIAPLDLQGFIRGARSVHKVCDTFFEKILDEHLESNNNDTKDLVDVMLGIMGSQTTEYQIDPSTIKAIILDMLLGGVETPATTIEWALAELIRHPQTMKKVQDELQKIVGLNRMVQEADLDHLEYLDMVVKETFRLHPPSPLPIPRESVEDSVVKDFYIPKKSRIIINVWAIGRDPSVWIDAEKFFPERFIGNQVDVKGRDFQLLPFGSGRRGCPGIQMGLVTVHLVLAQLVHCFDWKLLNSMVPDKLDMTEKFGLSCPLAHNIMATPTYRLQD</sequence>
<dbReference type="PRINTS" id="PR00385">
    <property type="entry name" value="P450"/>
</dbReference>
<dbReference type="Proteomes" id="UP000504609">
    <property type="component" value="Unplaced"/>
</dbReference>
<evidence type="ECO:0000256" key="11">
    <source>
        <dbReference type="RuleBase" id="RU000461"/>
    </source>
</evidence>
<dbReference type="PRINTS" id="PR00463">
    <property type="entry name" value="EP450I"/>
</dbReference>
<dbReference type="Pfam" id="PF00067">
    <property type="entry name" value="p450"/>
    <property type="match status" value="1"/>
</dbReference>
<name>A0A6J1GET5_CUCMO</name>
<evidence type="ECO:0000313" key="13">
    <source>
        <dbReference type="Proteomes" id="UP000504609"/>
    </source>
</evidence>
<organism evidence="13 14">
    <name type="scientific">Cucurbita moschata</name>
    <name type="common">Winter crookneck squash</name>
    <name type="synonym">Cucurbita pepo var. moschata</name>
    <dbReference type="NCBI Taxonomy" id="3662"/>
    <lineage>
        <taxon>Eukaryota</taxon>
        <taxon>Viridiplantae</taxon>
        <taxon>Streptophyta</taxon>
        <taxon>Embryophyta</taxon>
        <taxon>Tracheophyta</taxon>
        <taxon>Spermatophyta</taxon>
        <taxon>Magnoliopsida</taxon>
        <taxon>eudicotyledons</taxon>
        <taxon>Gunneridae</taxon>
        <taxon>Pentapetalae</taxon>
        <taxon>rosids</taxon>
        <taxon>fabids</taxon>
        <taxon>Cucurbitales</taxon>
        <taxon>Cucurbitaceae</taxon>
        <taxon>Cucurbiteae</taxon>
        <taxon>Cucurbita</taxon>
    </lineage>
</organism>
<dbReference type="PANTHER" id="PTHR47943">
    <property type="entry name" value="CYTOCHROME P450 93A3-LIKE"/>
    <property type="match status" value="1"/>
</dbReference>
<feature type="chain" id="PRO_5026674597" evidence="12">
    <location>
        <begin position="22"/>
        <end position="494"/>
    </location>
</feature>
<keyword evidence="5 10" id="KW-0479">Metal-binding</keyword>
<evidence type="ECO:0000256" key="12">
    <source>
        <dbReference type="SAM" id="SignalP"/>
    </source>
</evidence>
<protein>
    <submittedName>
        <fullName evidence="14">Cytochrome P450 CYP736A12-like</fullName>
    </submittedName>
</protein>
<evidence type="ECO:0000256" key="5">
    <source>
        <dbReference type="ARBA" id="ARBA00022723"/>
    </source>
</evidence>
<evidence type="ECO:0000256" key="8">
    <source>
        <dbReference type="ARBA" id="ARBA00023033"/>
    </source>
</evidence>
<keyword evidence="7 10" id="KW-0408">Iron</keyword>
<dbReference type="InterPro" id="IPR002401">
    <property type="entry name" value="Cyt_P450_E_grp-I"/>
</dbReference>
<gene>
    <name evidence="14" type="primary">LOC111453534</name>
</gene>
<dbReference type="Gene3D" id="1.10.630.10">
    <property type="entry name" value="Cytochrome P450"/>
    <property type="match status" value="1"/>
</dbReference>
<keyword evidence="4 10" id="KW-0349">Heme</keyword>
<feature type="signal peptide" evidence="12">
    <location>
        <begin position="1"/>
        <end position="21"/>
    </location>
</feature>
<dbReference type="GO" id="GO:0005506">
    <property type="term" value="F:iron ion binding"/>
    <property type="evidence" value="ECO:0007669"/>
    <property type="project" value="InterPro"/>
</dbReference>
<comment type="cofactor">
    <cofactor evidence="1 10">
        <name>heme</name>
        <dbReference type="ChEBI" id="CHEBI:30413"/>
    </cofactor>
</comment>
<dbReference type="AlphaFoldDB" id="A0A6J1GET5"/>
<feature type="binding site" description="axial binding residue" evidence="10">
    <location>
        <position position="434"/>
    </location>
    <ligand>
        <name>heme</name>
        <dbReference type="ChEBI" id="CHEBI:30413"/>
    </ligand>
    <ligandPart>
        <name>Fe</name>
        <dbReference type="ChEBI" id="CHEBI:18248"/>
    </ligandPart>
</feature>
<keyword evidence="8 11" id="KW-0503">Monooxygenase</keyword>
<dbReference type="GO" id="GO:0004497">
    <property type="term" value="F:monooxygenase activity"/>
    <property type="evidence" value="ECO:0007669"/>
    <property type="project" value="UniProtKB-KW"/>
</dbReference>
<evidence type="ECO:0000256" key="7">
    <source>
        <dbReference type="ARBA" id="ARBA00023004"/>
    </source>
</evidence>